<reference evidence="2 3" key="1">
    <citation type="journal article" date="2019" name="Proc. Natl. Acad. Sci. U.S.A.">
        <title>Regulatory changes in pterin and carotenoid genes underlie balanced color polymorphisms in the wall lizard.</title>
        <authorList>
            <person name="Andrade P."/>
            <person name="Pinho C."/>
            <person name="Perez I de Lanuza G."/>
            <person name="Afonso S."/>
            <person name="Brejcha J."/>
            <person name="Rubin C.J."/>
            <person name="Wallerman O."/>
            <person name="Pereira P."/>
            <person name="Sabatino S.J."/>
            <person name="Bellati A."/>
            <person name="Pellitteri-Rosa D."/>
            <person name="Bosakova Z."/>
            <person name="Bunikis I."/>
            <person name="Carretero M.A."/>
            <person name="Feiner N."/>
            <person name="Marsik P."/>
            <person name="Pauperio F."/>
            <person name="Salvi D."/>
            <person name="Soler L."/>
            <person name="While G.M."/>
            <person name="Uller T."/>
            <person name="Font E."/>
            <person name="Andersson L."/>
            <person name="Carneiro M."/>
        </authorList>
    </citation>
    <scope>NUCLEOTIDE SEQUENCE</scope>
</reference>
<dbReference type="Proteomes" id="UP000472272">
    <property type="component" value="Chromosome 4"/>
</dbReference>
<feature type="compositionally biased region" description="Low complexity" evidence="1">
    <location>
        <begin position="36"/>
        <end position="53"/>
    </location>
</feature>
<protein>
    <submittedName>
        <fullName evidence="2">Uncharacterized protein</fullName>
    </submittedName>
</protein>
<reference evidence="2" key="2">
    <citation type="submission" date="2025-08" db="UniProtKB">
        <authorList>
            <consortium name="Ensembl"/>
        </authorList>
    </citation>
    <scope>IDENTIFICATION</scope>
</reference>
<evidence type="ECO:0000313" key="2">
    <source>
        <dbReference type="Ensembl" id="ENSPMRP00000029186.1"/>
    </source>
</evidence>
<accession>A0A670JXJ6</accession>
<evidence type="ECO:0000313" key="3">
    <source>
        <dbReference type="Proteomes" id="UP000472272"/>
    </source>
</evidence>
<evidence type="ECO:0000256" key="1">
    <source>
        <dbReference type="SAM" id="MobiDB-lite"/>
    </source>
</evidence>
<feature type="region of interest" description="Disordered" evidence="1">
    <location>
        <begin position="1"/>
        <end position="99"/>
    </location>
</feature>
<organism evidence="2 3">
    <name type="scientific">Podarcis muralis</name>
    <name type="common">Wall lizard</name>
    <name type="synonym">Lacerta muralis</name>
    <dbReference type="NCBI Taxonomy" id="64176"/>
    <lineage>
        <taxon>Eukaryota</taxon>
        <taxon>Metazoa</taxon>
        <taxon>Chordata</taxon>
        <taxon>Craniata</taxon>
        <taxon>Vertebrata</taxon>
        <taxon>Euteleostomi</taxon>
        <taxon>Lepidosauria</taxon>
        <taxon>Squamata</taxon>
        <taxon>Bifurcata</taxon>
        <taxon>Unidentata</taxon>
        <taxon>Episquamata</taxon>
        <taxon>Laterata</taxon>
        <taxon>Lacertibaenia</taxon>
        <taxon>Lacertidae</taxon>
        <taxon>Podarcis</taxon>
    </lineage>
</organism>
<dbReference type="Ensembl" id="ENSPMRT00000030955.1">
    <property type="protein sequence ID" value="ENSPMRP00000029186.1"/>
    <property type="gene ID" value="ENSPMRG00000018859.1"/>
</dbReference>
<sequence length="123" mass="13245">MCSVVPGYSPGFKKPPEVLRLKRKRARRSDAEPGHSPSAPASAPCALGGSALSPRPYPGSRRRNPFSSLENSPRPPPGTGQSLSPARKPRAGGAPSLSPNFSQLLVTVFLRETKKNYLWHIMS</sequence>
<name>A0A670JXJ6_PODMU</name>
<proteinExistence type="predicted"/>
<keyword evidence="3" id="KW-1185">Reference proteome</keyword>
<reference evidence="2" key="3">
    <citation type="submission" date="2025-09" db="UniProtKB">
        <authorList>
            <consortium name="Ensembl"/>
        </authorList>
    </citation>
    <scope>IDENTIFICATION</scope>
</reference>
<dbReference type="AlphaFoldDB" id="A0A670JXJ6"/>